<sequence>MRIRQRCTEDGEQVVRLPENETRGFLRSKRFQVARFGTAA</sequence>
<gene>
    <name evidence="1" type="ORF">HMPREF9371_0874</name>
</gene>
<dbReference type="EMBL" id="AGAY01000028">
    <property type="protein sequence ID" value="EGY52928.1"/>
    <property type="molecule type" value="Genomic_DNA"/>
</dbReference>
<proteinExistence type="predicted"/>
<dbReference type="AlphaFoldDB" id="G4CGY5"/>
<accession>G4CGY5</accession>
<comment type="caution">
    <text evidence="1">The sequence shown here is derived from an EMBL/GenBank/DDBJ whole genome shotgun (WGS) entry which is preliminary data.</text>
</comment>
<keyword evidence="2" id="KW-1185">Reference proteome</keyword>
<dbReference type="PATRIC" id="fig|1032488.3.peg.813"/>
<evidence type="ECO:0000313" key="2">
    <source>
        <dbReference type="Proteomes" id="UP000003019"/>
    </source>
</evidence>
<dbReference type="HOGENOM" id="CLU_3292965_0_0_4"/>
<organism evidence="1 2">
    <name type="scientific">Neisseria shayeganii 871</name>
    <dbReference type="NCBI Taxonomy" id="1032488"/>
    <lineage>
        <taxon>Bacteria</taxon>
        <taxon>Pseudomonadati</taxon>
        <taxon>Pseudomonadota</taxon>
        <taxon>Betaproteobacteria</taxon>
        <taxon>Neisseriales</taxon>
        <taxon>Neisseriaceae</taxon>
        <taxon>Neisseria</taxon>
    </lineage>
</organism>
<evidence type="ECO:0000313" key="1">
    <source>
        <dbReference type="EMBL" id="EGY52928.1"/>
    </source>
</evidence>
<name>G4CGY5_9NEIS</name>
<protein>
    <submittedName>
        <fullName evidence="1">Uncharacterized protein</fullName>
    </submittedName>
</protein>
<dbReference type="Proteomes" id="UP000003019">
    <property type="component" value="Unassembled WGS sequence"/>
</dbReference>
<reference evidence="1 2" key="1">
    <citation type="submission" date="2011-05" db="EMBL/GenBank/DDBJ databases">
        <authorList>
            <person name="Muzny D."/>
            <person name="Qin X."/>
            <person name="Deng J."/>
            <person name="Jiang H."/>
            <person name="Liu Y."/>
            <person name="Qu J."/>
            <person name="Song X.-Z."/>
            <person name="Zhang L."/>
            <person name="Thornton R."/>
            <person name="Coyle M."/>
            <person name="Francisco L."/>
            <person name="Jackson L."/>
            <person name="Javaid M."/>
            <person name="Korchina V."/>
            <person name="Kovar C."/>
            <person name="Mata R."/>
            <person name="Mathew T."/>
            <person name="Ngo R."/>
            <person name="Nguyen L."/>
            <person name="Nguyen N."/>
            <person name="Okwuonu G."/>
            <person name="Ongeri F."/>
            <person name="Pham C."/>
            <person name="Simmons D."/>
            <person name="Wilczek-Boney K."/>
            <person name="Hale W."/>
            <person name="Jakkamsetti A."/>
            <person name="Pham P."/>
            <person name="Ruth R."/>
            <person name="San Lucas F."/>
            <person name="Warren J."/>
            <person name="Zhang J."/>
            <person name="Zhao Z."/>
            <person name="Zhou C."/>
            <person name="Zhu D."/>
            <person name="Lee S."/>
            <person name="Bess C."/>
            <person name="Blankenburg K."/>
            <person name="Forbes L."/>
            <person name="Fu Q."/>
            <person name="Gubbala S."/>
            <person name="Hirani K."/>
            <person name="Jayaseelan J.C."/>
            <person name="Lara F."/>
            <person name="Munidasa M."/>
            <person name="Palculict T."/>
            <person name="Patil S."/>
            <person name="Pu L.-L."/>
            <person name="Saada N."/>
            <person name="Tang L."/>
            <person name="Weissenberger G."/>
            <person name="Zhu Y."/>
            <person name="Hemphill L."/>
            <person name="Shang Y."/>
            <person name="Youmans B."/>
            <person name="Ayvaz T."/>
            <person name="Ross M."/>
            <person name="Santibanez J."/>
            <person name="Aqrawi P."/>
            <person name="Gross S."/>
            <person name="Joshi V."/>
            <person name="Fowler G."/>
            <person name="Nazareth L."/>
            <person name="Reid J."/>
            <person name="Worley K."/>
            <person name="Petrosino J."/>
            <person name="Highlander S."/>
            <person name="Gibbs R."/>
        </authorList>
    </citation>
    <scope>NUCLEOTIDE SEQUENCE [LARGE SCALE GENOMIC DNA]</scope>
    <source>
        <strain evidence="1 2">871</strain>
    </source>
</reference>